<evidence type="ECO:0000313" key="2">
    <source>
        <dbReference type="Proteomes" id="UP001320245"/>
    </source>
</evidence>
<dbReference type="PANTHER" id="PTHR35895">
    <property type="entry name" value="CHROMOSOME 16, WHOLE GENOME SHOTGUN SEQUENCE"/>
    <property type="match status" value="1"/>
</dbReference>
<dbReference type="GO" id="GO:0000329">
    <property type="term" value="C:fungal-type vacuole membrane"/>
    <property type="evidence" value="ECO:0007669"/>
    <property type="project" value="InterPro"/>
</dbReference>
<dbReference type="EMBL" id="JAJSPL020000020">
    <property type="protein sequence ID" value="KAK7740445.1"/>
    <property type="molecule type" value="Genomic_DNA"/>
</dbReference>
<name>A0AAN9U887_9PEZI</name>
<dbReference type="Pfam" id="PF12505">
    <property type="entry name" value="DUF3712"/>
    <property type="match status" value="1"/>
</dbReference>
<reference evidence="1 2" key="1">
    <citation type="journal article" date="2023" name="PLoS ONE">
        <title>Cytospora paraplurivora sp. nov. isolated from orchards with fruit tree decline syndrome in Ontario, Canada.</title>
        <authorList>
            <person name="Ilyukhin E."/>
            <person name="Nguyen H.D.T."/>
            <person name="Castle A.J."/>
            <person name="Ellouze W."/>
        </authorList>
    </citation>
    <scope>NUCLEOTIDE SEQUENCE [LARGE SCALE GENOMIC DNA]</scope>
    <source>
        <strain evidence="1 2">FDS-564</strain>
    </source>
</reference>
<protein>
    <submittedName>
        <fullName evidence="1">Uncharacterized protein</fullName>
    </submittedName>
</protein>
<evidence type="ECO:0000313" key="1">
    <source>
        <dbReference type="EMBL" id="KAK7740445.1"/>
    </source>
</evidence>
<organism evidence="1 2">
    <name type="scientific">Cytospora paraplurivora</name>
    <dbReference type="NCBI Taxonomy" id="2898453"/>
    <lineage>
        <taxon>Eukaryota</taxon>
        <taxon>Fungi</taxon>
        <taxon>Dikarya</taxon>
        <taxon>Ascomycota</taxon>
        <taxon>Pezizomycotina</taxon>
        <taxon>Sordariomycetes</taxon>
        <taxon>Sordariomycetidae</taxon>
        <taxon>Diaporthales</taxon>
        <taxon>Cytosporaceae</taxon>
        <taxon>Cytospora</taxon>
    </lineage>
</organism>
<accession>A0AAN9U887</accession>
<dbReference type="Proteomes" id="UP001320245">
    <property type="component" value="Unassembled WGS sequence"/>
</dbReference>
<dbReference type="PANTHER" id="PTHR35895:SF2">
    <property type="match status" value="1"/>
</dbReference>
<keyword evidence="2" id="KW-1185">Reference proteome</keyword>
<dbReference type="AlphaFoldDB" id="A0AAN9U887"/>
<gene>
    <name evidence="1" type="ORF">SLS53_005286</name>
</gene>
<comment type="caution">
    <text evidence="1">The sequence shown here is derived from an EMBL/GenBank/DDBJ whole genome shotgun (WGS) entry which is preliminary data.</text>
</comment>
<proteinExistence type="predicted"/>
<dbReference type="InterPro" id="IPR046368">
    <property type="entry name" value="Tag1"/>
</dbReference>
<sequence length="343" mass="37567">MVTHANLPIRSGSFEAISDAQIALGLVTEIHGPSGLEVGFDPFEMNLYNEETDGFYPFTSVHVPAQRIYGRTDIAISKETVAVKNHTELTKWLMKAICLKQTDVSLKAETTAHIGAIKAHINITKNTSLHGLDQLSGVRIESMHLINPEENNGNNFQGTLTLPNKSPLSLGMGNLTLNTWSGDVLIGTATVFDVYLEPGDNTIPFTGQIFLDALLINDKDILAIQTPTLAKGYLELGISFNSTVINGEHINYLEEALKDINTTAQLHERAVLGGFARSLIGPNKTVSFIEMLGESVMDLDPEYLMDFMGFNFTAWNVALLDALEDKTEIGTLLRLLKGLSFDN</sequence>
<dbReference type="InterPro" id="IPR022185">
    <property type="entry name" value="DUF3712"/>
</dbReference>